<dbReference type="InterPro" id="IPR002781">
    <property type="entry name" value="TM_pro_TauE-like"/>
</dbReference>
<protein>
    <recommendedName>
        <fullName evidence="8">Probable membrane transporter protein</fullName>
    </recommendedName>
</protein>
<evidence type="ECO:0000256" key="4">
    <source>
        <dbReference type="ARBA" id="ARBA00022475"/>
    </source>
</evidence>
<evidence type="ECO:0000313" key="10">
    <source>
        <dbReference type="Proteomes" id="UP000032452"/>
    </source>
</evidence>
<feature type="transmembrane region" description="Helical" evidence="8">
    <location>
        <begin position="229"/>
        <end position="248"/>
    </location>
</feature>
<dbReference type="PANTHER" id="PTHR30269:SF0">
    <property type="entry name" value="MEMBRANE TRANSPORTER PROTEIN YFCA-RELATED"/>
    <property type="match status" value="1"/>
</dbReference>
<dbReference type="GO" id="GO:0005886">
    <property type="term" value="C:plasma membrane"/>
    <property type="evidence" value="ECO:0007669"/>
    <property type="project" value="UniProtKB-SubCell"/>
</dbReference>
<dbReference type="RefSeq" id="WP_045055221.1">
    <property type="nucleotide sequence ID" value="NZ_CAWMDP010000056.1"/>
</dbReference>
<keyword evidence="5 8" id="KW-0812">Transmembrane</keyword>
<evidence type="ECO:0000256" key="3">
    <source>
        <dbReference type="ARBA" id="ARBA00022448"/>
    </source>
</evidence>
<dbReference type="Proteomes" id="UP000032452">
    <property type="component" value="Unassembled WGS sequence"/>
</dbReference>
<keyword evidence="3" id="KW-0813">Transport</keyword>
<evidence type="ECO:0000256" key="7">
    <source>
        <dbReference type="ARBA" id="ARBA00023136"/>
    </source>
</evidence>
<gene>
    <name evidence="9" type="ORF">UH38_13685</name>
</gene>
<accession>A0A0D8ZSJ2</accession>
<comment type="caution">
    <text evidence="9">The sequence shown here is derived from an EMBL/GenBank/DDBJ whole genome shotgun (WGS) entry which is preliminary data.</text>
</comment>
<feature type="transmembrane region" description="Helical" evidence="8">
    <location>
        <begin position="99"/>
        <end position="117"/>
    </location>
</feature>
<evidence type="ECO:0000256" key="8">
    <source>
        <dbReference type="RuleBase" id="RU363041"/>
    </source>
</evidence>
<reference evidence="9 10" key="1">
    <citation type="submission" date="2015-02" db="EMBL/GenBank/DDBJ databases">
        <title>Draft genome of a novel marine cyanobacterium (Chroococcales) isolated from South Atlantic Ocean.</title>
        <authorList>
            <person name="Rigonato J."/>
            <person name="Alvarenga D.O."/>
            <person name="Branco L.H."/>
            <person name="Varani A.M."/>
            <person name="Brandini F.P."/>
            <person name="Fiore M.F."/>
        </authorList>
    </citation>
    <scope>NUCLEOTIDE SEQUENCE [LARGE SCALE GENOMIC DNA]</scope>
    <source>
        <strain evidence="9 10">CENA595</strain>
    </source>
</reference>
<proteinExistence type="inferred from homology"/>
<feature type="transmembrane region" description="Helical" evidence="8">
    <location>
        <begin position="200"/>
        <end position="222"/>
    </location>
</feature>
<evidence type="ECO:0000256" key="6">
    <source>
        <dbReference type="ARBA" id="ARBA00022989"/>
    </source>
</evidence>
<dbReference type="InterPro" id="IPR052017">
    <property type="entry name" value="TSUP"/>
</dbReference>
<name>A0A0D8ZSJ2_9CYAN</name>
<dbReference type="PATRIC" id="fig|1618023.3.peg.4770"/>
<dbReference type="PANTHER" id="PTHR30269">
    <property type="entry name" value="TRANSMEMBRANE PROTEIN YFCA"/>
    <property type="match status" value="1"/>
</dbReference>
<evidence type="ECO:0000313" key="9">
    <source>
        <dbReference type="EMBL" id="KJH71327.1"/>
    </source>
</evidence>
<dbReference type="EMBL" id="JYON01000013">
    <property type="protein sequence ID" value="KJH71327.1"/>
    <property type="molecule type" value="Genomic_DNA"/>
</dbReference>
<feature type="transmembrane region" description="Helical" evidence="8">
    <location>
        <begin position="129"/>
        <end position="148"/>
    </location>
</feature>
<dbReference type="Pfam" id="PF01925">
    <property type="entry name" value="TauE"/>
    <property type="match status" value="1"/>
</dbReference>
<dbReference type="STRING" id="1618023.UH38_13685"/>
<evidence type="ECO:0000256" key="1">
    <source>
        <dbReference type="ARBA" id="ARBA00004651"/>
    </source>
</evidence>
<keyword evidence="4 8" id="KW-1003">Cell membrane</keyword>
<evidence type="ECO:0000256" key="2">
    <source>
        <dbReference type="ARBA" id="ARBA00009142"/>
    </source>
</evidence>
<organism evidence="9 10">
    <name type="scientific">Aliterella atlantica CENA595</name>
    <dbReference type="NCBI Taxonomy" id="1618023"/>
    <lineage>
        <taxon>Bacteria</taxon>
        <taxon>Bacillati</taxon>
        <taxon>Cyanobacteriota</taxon>
        <taxon>Cyanophyceae</taxon>
        <taxon>Chroococcidiopsidales</taxon>
        <taxon>Aliterellaceae</taxon>
        <taxon>Aliterella</taxon>
    </lineage>
</organism>
<evidence type="ECO:0000256" key="5">
    <source>
        <dbReference type="ARBA" id="ARBA00022692"/>
    </source>
</evidence>
<comment type="subcellular location">
    <subcellularLocation>
        <location evidence="1 8">Cell membrane</location>
        <topology evidence="1 8">Multi-pass membrane protein</topology>
    </subcellularLocation>
</comment>
<keyword evidence="10" id="KW-1185">Reference proteome</keyword>
<feature type="transmembrane region" description="Helical" evidence="8">
    <location>
        <begin position="69"/>
        <end position="87"/>
    </location>
</feature>
<keyword evidence="6 8" id="KW-1133">Transmembrane helix</keyword>
<keyword evidence="7 8" id="KW-0472">Membrane</keyword>
<comment type="similarity">
    <text evidence="2 8">Belongs to the 4-toluene sulfonate uptake permease (TSUP) (TC 2.A.102) family.</text>
</comment>
<sequence length="256" mass="27204">MTQIIFLCVFAFLAGFIDSIVGGGGLIQLPALLVFLPSTPLTLIFGTNKLSSIAGTSAAVISYSKAVKFNLKISVTSAIFAFIFSFIGAKTVSVINPAIMRPIVLVLLVIVAIYTFFKKDFGSEHIPKTRGVEQVIYAALIGTSLGFYDGFLGPGTGSFLIFAFIGILGFDFLKASASAKIVNFCTNLAALIYFASTHNIIYQLALPMAICNIIGATVGARVAIVKGSAFIRVLFITVVSLLIIKLAYDISVECIS</sequence>
<dbReference type="AlphaFoldDB" id="A0A0D8ZSJ2"/>